<sequence>MAQEFDLIVIGAGPGGYPAALRAAEGGRRVAVIEKDELGGTCLNRGCIPTKTLLHASGLYRRLQEAQAEGLSVSEAHVDMARLQERRLEVISSLREGIAVQFQKKGVTLFTGTGRILEKEKVLVTTGKEEILLTAPRILIAAGAKTAVPPIPGIDLPGVEDSAGLLARQEPYDSLIIIGGGVIGMEFASFYSDLGKKVTVLEAMDRILPGMDREISQNLKMILKKRGVDIHTKASVTRVERMEEGGFVCYYEEKGQAFSASAKGLLAAVGRRADGESVWSGQLLGPSGTERGRIPVDENYRTRIPGIYAVGDVTGGIQLAHAATAEGLLALDHMEGREPSIDRRVIPSCVYTDPEIACAGLTCEEAKVSGVPVKTAKYIMSLNGKSVLSGQERGFIRLVAREDNEKIVGAQLMCARATDMIGELALAISRGITAGELAGVIHPHPTFGEGIGEAARLLQQERT</sequence>
<dbReference type="Pfam" id="PF07992">
    <property type="entry name" value="Pyr_redox_2"/>
    <property type="match status" value="1"/>
</dbReference>
<feature type="disulfide bond" description="Redox-active" evidence="13">
    <location>
        <begin position="42"/>
        <end position="47"/>
    </location>
</feature>
<dbReference type="RefSeq" id="WP_117543545.1">
    <property type="nucleotide sequence ID" value="NZ_JBKVLI010000013.1"/>
</dbReference>
<dbReference type="InterPro" id="IPR001100">
    <property type="entry name" value="Pyr_nuc-diS_OxRdtase"/>
</dbReference>
<feature type="binding site" evidence="12">
    <location>
        <position position="51"/>
    </location>
    <ligand>
        <name>FAD</name>
        <dbReference type="ChEBI" id="CHEBI:57692"/>
    </ligand>
</feature>
<evidence type="ECO:0000256" key="10">
    <source>
        <dbReference type="ARBA" id="ARBA00049187"/>
    </source>
</evidence>
<evidence type="ECO:0000259" key="16">
    <source>
        <dbReference type="Pfam" id="PF07992"/>
    </source>
</evidence>
<dbReference type="GO" id="GO:0005737">
    <property type="term" value="C:cytoplasm"/>
    <property type="evidence" value="ECO:0007669"/>
    <property type="project" value="UniProtKB-ARBA"/>
</dbReference>
<organism evidence="17 18">
    <name type="scientific">Eisenbergiella massiliensis</name>
    <dbReference type="NCBI Taxonomy" id="1720294"/>
    <lineage>
        <taxon>Bacteria</taxon>
        <taxon>Bacillati</taxon>
        <taxon>Bacillota</taxon>
        <taxon>Clostridia</taxon>
        <taxon>Lachnospirales</taxon>
        <taxon>Lachnospiraceae</taxon>
        <taxon>Eisenbergiella</taxon>
    </lineage>
</organism>
<dbReference type="Gene3D" id="3.50.50.60">
    <property type="entry name" value="FAD/NAD(P)-binding domain"/>
    <property type="match status" value="2"/>
</dbReference>
<comment type="cofactor">
    <cofactor evidence="12 14">
        <name>FAD</name>
        <dbReference type="ChEBI" id="CHEBI:57692"/>
    </cofactor>
    <text evidence="12 14">Binds 1 FAD per subunit.</text>
</comment>
<evidence type="ECO:0000256" key="5">
    <source>
        <dbReference type="ARBA" id="ARBA00022827"/>
    </source>
</evidence>
<evidence type="ECO:0000256" key="9">
    <source>
        <dbReference type="ARBA" id="ARBA00023284"/>
    </source>
</evidence>
<dbReference type="SUPFAM" id="SSF51905">
    <property type="entry name" value="FAD/NAD(P)-binding domain"/>
    <property type="match status" value="1"/>
</dbReference>
<dbReference type="GO" id="GO:0004148">
    <property type="term" value="F:dihydrolipoyl dehydrogenase (NADH) activity"/>
    <property type="evidence" value="ECO:0007669"/>
    <property type="project" value="UniProtKB-EC"/>
</dbReference>
<dbReference type="GO" id="GO:0006103">
    <property type="term" value="P:2-oxoglutarate metabolic process"/>
    <property type="evidence" value="ECO:0007669"/>
    <property type="project" value="TreeGrafter"/>
</dbReference>
<comment type="miscellaneous">
    <text evidence="14">The active site is a redox-active disulfide bond.</text>
</comment>
<dbReference type="PROSITE" id="PS00076">
    <property type="entry name" value="PYRIDINE_REDOX_1"/>
    <property type="match status" value="1"/>
</dbReference>
<dbReference type="GeneID" id="97985764"/>
<feature type="binding site" evidence="12">
    <location>
        <begin position="179"/>
        <end position="186"/>
    </location>
    <ligand>
        <name>NAD(+)</name>
        <dbReference type="ChEBI" id="CHEBI:57540"/>
    </ligand>
</feature>
<evidence type="ECO:0000256" key="1">
    <source>
        <dbReference type="ARBA" id="ARBA00007532"/>
    </source>
</evidence>
<dbReference type="InterPro" id="IPR036188">
    <property type="entry name" value="FAD/NAD-bd_sf"/>
</dbReference>
<feature type="binding site" evidence="12">
    <location>
        <position position="312"/>
    </location>
    <ligand>
        <name>FAD</name>
        <dbReference type="ChEBI" id="CHEBI:57692"/>
    </ligand>
</feature>
<dbReference type="PRINTS" id="PR00368">
    <property type="entry name" value="FADPNR"/>
</dbReference>
<dbReference type="EC" id="1.8.1.4" evidence="2 14"/>
<evidence type="ECO:0000256" key="7">
    <source>
        <dbReference type="ARBA" id="ARBA00023027"/>
    </source>
</evidence>
<keyword evidence="5 12" id="KW-0274">FAD</keyword>
<dbReference type="InterPro" id="IPR023753">
    <property type="entry name" value="FAD/NAD-binding_dom"/>
</dbReference>
<dbReference type="FunFam" id="3.30.390.30:FF:000001">
    <property type="entry name" value="Dihydrolipoyl dehydrogenase"/>
    <property type="match status" value="1"/>
</dbReference>
<evidence type="ECO:0000256" key="4">
    <source>
        <dbReference type="ARBA" id="ARBA00022630"/>
    </source>
</evidence>
<evidence type="ECO:0000256" key="2">
    <source>
        <dbReference type="ARBA" id="ARBA00012608"/>
    </source>
</evidence>
<evidence type="ECO:0000256" key="8">
    <source>
        <dbReference type="ARBA" id="ARBA00023157"/>
    </source>
</evidence>
<dbReference type="GO" id="GO:0050660">
    <property type="term" value="F:flavin adenine dinucleotide binding"/>
    <property type="evidence" value="ECO:0007669"/>
    <property type="project" value="InterPro"/>
</dbReference>
<dbReference type="InterPro" id="IPR012999">
    <property type="entry name" value="Pyr_OxRdtase_I_AS"/>
</dbReference>
<comment type="similarity">
    <text evidence="1 14">Belongs to the class-I pyridine nucleotide-disulfide oxidoreductase family.</text>
</comment>
<dbReference type="PANTHER" id="PTHR22912:SF151">
    <property type="entry name" value="DIHYDROLIPOYL DEHYDROGENASE, MITOCHONDRIAL"/>
    <property type="match status" value="1"/>
</dbReference>
<comment type="catalytic activity">
    <reaction evidence="10 14">
        <text>N(6)-[(R)-dihydrolipoyl]-L-lysyl-[protein] + NAD(+) = N(6)-[(R)-lipoyl]-L-lysyl-[protein] + NADH + H(+)</text>
        <dbReference type="Rhea" id="RHEA:15045"/>
        <dbReference type="Rhea" id="RHEA-COMP:10474"/>
        <dbReference type="Rhea" id="RHEA-COMP:10475"/>
        <dbReference type="ChEBI" id="CHEBI:15378"/>
        <dbReference type="ChEBI" id="CHEBI:57540"/>
        <dbReference type="ChEBI" id="CHEBI:57945"/>
        <dbReference type="ChEBI" id="CHEBI:83099"/>
        <dbReference type="ChEBI" id="CHEBI:83100"/>
        <dbReference type="EC" id="1.8.1.4"/>
    </reaction>
</comment>
<keyword evidence="6 14" id="KW-0560">Oxidoreductase</keyword>
<evidence type="ECO:0000256" key="12">
    <source>
        <dbReference type="PIRSR" id="PIRSR000350-3"/>
    </source>
</evidence>
<proteinExistence type="inferred from homology"/>
<dbReference type="InterPro" id="IPR050151">
    <property type="entry name" value="Class-I_Pyr_Nuc-Dis_Oxidored"/>
</dbReference>
<feature type="binding site" evidence="12">
    <location>
        <position position="114"/>
    </location>
    <ligand>
        <name>FAD</name>
        <dbReference type="ChEBI" id="CHEBI:57692"/>
    </ligand>
</feature>
<feature type="binding site" evidence="12">
    <location>
        <position position="270"/>
    </location>
    <ligand>
        <name>NAD(+)</name>
        <dbReference type="ChEBI" id="CHEBI:57540"/>
    </ligand>
</feature>
<accession>A0A3E3IDM9</accession>
<dbReference type="PIRSF" id="PIRSF000350">
    <property type="entry name" value="Mercury_reductase_MerA"/>
    <property type="match status" value="1"/>
</dbReference>
<evidence type="ECO:0000256" key="14">
    <source>
        <dbReference type="RuleBase" id="RU003692"/>
    </source>
</evidence>
<name>A0A3E3IDM9_9FIRM</name>
<dbReference type="AlphaFoldDB" id="A0A3E3IDM9"/>
<comment type="caution">
    <text evidence="17">The sequence shown here is derived from an EMBL/GenBank/DDBJ whole genome shotgun (WGS) entry which is preliminary data.</text>
</comment>
<keyword evidence="12" id="KW-0547">Nucleotide-binding</keyword>
<evidence type="ECO:0000256" key="6">
    <source>
        <dbReference type="ARBA" id="ARBA00023002"/>
    </source>
</evidence>
<feature type="domain" description="FAD/NAD(P)-binding" evidence="16">
    <location>
        <begin position="5"/>
        <end position="327"/>
    </location>
</feature>
<dbReference type="InterPro" id="IPR006258">
    <property type="entry name" value="Lipoamide_DH"/>
</dbReference>
<dbReference type="Proteomes" id="UP000260812">
    <property type="component" value="Unassembled WGS sequence"/>
</dbReference>
<feature type="domain" description="Pyridine nucleotide-disulphide oxidoreductase dimerisation" evidence="15">
    <location>
        <begin position="346"/>
        <end position="455"/>
    </location>
</feature>
<evidence type="ECO:0000313" key="17">
    <source>
        <dbReference type="EMBL" id="RGE65185.1"/>
    </source>
</evidence>
<keyword evidence="4 14" id="KW-0285">Flavoprotein</keyword>
<evidence type="ECO:0000259" key="15">
    <source>
        <dbReference type="Pfam" id="PF02852"/>
    </source>
</evidence>
<feature type="binding site" evidence="12">
    <location>
        <position position="202"/>
    </location>
    <ligand>
        <name>NAD(+)</name>
        <dbReference type="ChEBI" id="CHEBI:57540"/>
    </ligand>
</feature>
<dbReference type="SUPFAM" id="SSF55424">
    <property type="entry name" value="FAD/NAD-linked reductases, dimerisation (C-terminal) domain"/>
    <property type="match status" value="1"/>
</dbReference>
<dbReference type="InterPro" id="IPR004099">
    <property type="entry name" value="Pyr_nucl-diS_OxRdtase_dimer"/>
</dbReference>
<keyword evidence="8" id="KW-1015">Disulfide bond</keyword>
<dbReference type="Pfam" id="PF02852">
    <property type="entry name" value="Pyr_redox_dim"/>
    <property type="match status" value="1"/>
</dbReference>
<dbReference type="NCBIfam" id="TIGR01350">
    <property type="entry name" value="lipoamide_DH"/>
    <property type="match status" value="1"/>
</dbReference>
<evidence type="ECO:0000256" key="13">
    <source>
        <dbReference type="PIRSR" id="PIRSR000350-4"/>
    </source>
</evidence>
<evidence type="ECO:0000256" key="3">
    <source>
        <dbReference type="ARBA" id="ARBA00016961"/>
    </source>
</evidence>
<keyword evidence="7 12" id="KW-0520">NAD</keyword>
<evidence type="ECO:0000313" key="18">
    <source>
        <dbReference type="Proteomes" id="UP000260812"/>
    </source>
</evidence>
<keyword evidence="9 14" id="KW-0676">Redox-active center</keyword>
<feature type="active site" description="Proton acceptor" evidence="11">
    <location>
        <position position="444"/>
    </location>
</feature>
<gene>
    <name evidence="17" type="primary">lpdA</name>
    <name evidence="17" type="ORF">DXC51_02415</name>
</gene>
<keyword evidence="18" id="KW-1185">Reference proteome</keyword>
<dbReference type="InterPro" id="IPR016156">
    <property type="entry name" value="FAD/NAD-linked_Rdtase_dimer_sf"/>
</dbReference>
<dbReference type="PRINTS" id="PR00411">
    <property type="entry name" value="PNDRDTASEI"/>
</dbReference>
<evidence type="ECO:0000256" key="11">
    <source>
        <dbReference type="PIRSR" id="PIRSR000350-2"/>
    </source>
</evidence>
<reference evidence="17 18" key="1">
    <citation type="submission" date="2018-08" db="EMBL/GenBank/DDBJ databases">
        <title>A genome reference for cultivated species of the human gut microbiota.</title>
        <authorList>
            <person name="Zou Y."/>
            <person name="Xue W."/>
            <person name="Luo G."/>
        </authorList>
    </citation>
    <scope>NUCLEOTIDE SEQUENCE [LARGE SCALE GENOMIC DNA]</scope>
    <source>
        <strain evidence="17 18">TF05-5AC</strain>
    </source>
</reference>
<protein>
    <recommendedName>
        <fullName evidence="3 14">Dihydrolipoyl dehydrogenase</fullName>
        <ecNumber evidence="2 14">1.8.1.4</ecNumber>
    </recommendedName>
</protein>
<dbReference type="EMBL" id="QVLV01000001">
    <property type="protein sequence ID" value="RGE65185.1"/>
    <property type="molecule type" value="Genomic_DNA"/>
</dbReference>
<dbReference type="PANTHER" id="PTHR22912">
    <property type="entry name" value="DISULFIDE OXIDOREDUCTASE"/>
    <property type="match status" value="1"/>
</dbReference>
<dbReference type="Gene3D" id="3.30.390.30">
    <property type="match status" value="1"/>
</dbReference>